<evidence type="ECO:0000256" key="5">
    <source>
        <dbReference type="ARBA" id="ARBA00022989"/>
    </source>
</evidence>
<feature type="transmembrane region" description="Helical" evidence="7">
    <location>
        <begin position="137"/>
        <end position="153"/>
    </location>
</feature>
<feature type="transmembrane region" description="Helical" evidence="7">
    <location>
        <begin position="238"/>
        <end position="258"/>
    </location>
</feature>
<keyword evidence="11" id="KW-1185">Reference proteome</keyword>
<feature type="domain" description="ABC transmembrane type-1" evidence="9">
    <location>
        <begin position="25"/>
        <end position="283"/>
    </location>
</feature>
<dbReference type="Gene3D" id="3.40.50.300">
    <property type="entry name" value="P-loop containing nucleotide triphosphate hydrolases"/>
    <property type="match status" value="1"/>
</dbReference>
<dbReference type="AlphaFoldDB" id="A0A134AI17"/>
<dbReference type="InterPro" id="IPR017871">
    <property type="entry name" value="ABC_transporter-like_CS"/>
</dbReference>
<feature type="transmembrane region" description="Helical" evidence="7">
    <location>
        <begin position="159"/>
        <end position="176"/>
    </location>
</feature>
<dbReference type="InterPro" id="IPR003439">
    <property type="entry name" value="ABC_transporter-like_ATP-bd"/>
</dbReference>
<keyword evidence="3" id="KW-0547">Nucleotide-binding</keyword>
<dbReference type="PROSITE" id="PS50893">
    <property type="entry name" value="ABC_TRANSPORTER_2"/>
    <property type="match status" value="1"/>
</dbReference>
<evidence type="ECO:0000256" key="4">
    <source>
        <dbReference type="ARBA" id="ARBA00022840"/>
    </source>
</evidence>
<dbReference type="Pfam" id="PF00664">
    <property type="entry name" value="ABC_membrane"/>
    <property type="match status" value="1"/>
</dbReference>
<keyword evidence="6 7" id="KW-0472">Membrane</keyword>
<dbReference type="SUPFAM" id="SSF90123">
    <property type="entry name" value="ABC transporter transmembrane region"/>
    <property type="match status" value="1"/>
</dbReference>
<dbReference type="EMBL" id="LSDG01000019">
    <property type="protein sequence ID" value="KXB67315.1"/>
    <property type="molecule type" value="Genomic_DNA"/>
</dbReference>
<dbReference type="PATRIC" id="fig|755172.3.peg.479"/>
<dbReference type="InterPro" id="IPR039421">
    <property type="entry name" value="Type_1_exporter"/>
</dbReference>
<keyword evidence="2 7" id="KW-0812">Transmembrane</keyword>
<dbReference type="GO" id="GO:0005886">
    <property type="term" value="C:plasma membrane"/>
    <property type="evidence" value="ECO:0007669"/>
    <property type="project" value="UniProtKB-SubCell"/>
</dbReference>
<feature type="transmembrane region" description="Helical" evidence="7">
    <location>
        <begin position="21"/>
        <end position="44"/>
    </location>
</feature>
<evidence type="ECO:0000256" key="3">
    <source>
        <dbReference type="ARBA" id="ARBA00022741"/>
    </source>
</evidence>
<protein>
    <submittedName>
        <fullName evidence="10">ABC transporter, ATP-binding protein</fullName>
    </submittedName>
</protein>
<comment type="subcellular location">
    <subcellularLocation>
        <location evidence="1">Cell membrane</location>
        <topology evidence="1">Multi-pass membrane protein</topology>
    </subcellularLocation>
</comment>
<dbReference type="GO" id="GO:0005524">
    <property type="term" value="F:ATP binding"/>
    <property type="evidence" value="ECO:0007669"/>
    <property type="project" value="UniProtKB-KW"/>
</dbReference>
<dbReference type="GO" id="GO:0016887">
    <property type="term" value="F:ATP hydrolysis activity"/>
    <property type="evidence" value="ECO:0007669"/>
    <property type="project" value="InterPro"/>
</dbReference>
<name>A0A134AI17_9FIRM</name>
<dbReference type="InterPro" id="IPR003593">
    <property type="entry name" value="AAA+_ATPase"/>
</dbReference>
<organism evidence="10 11">
    <name type="scientific">Aedoeadaptatus coxii</name>
    <dbReference type="NCBI Taxonomy" id="755172"/>
    <lineage>
        <taxon>Bacteria</taxon>
        <taxon>Bacillati</taxon>
        <taxon>Bacillota</taxon>
        <taxon>Tissierellia</taxon>
        <taxon>Tissierellales</taxon>
        <taxon>Peptoniphilaceae</taxon>
        <taxon>Aedoeadaptatus</taxon>
    </lineage>
</organism>
<gene>
    <name evidence="10" type="ORF">HMPREF1863_00502</name>
</gene>
<dbReference type="Pfam" id="PF00005">
    <property type="entry name" value="ABC_tran"/>
    <property type="match status" value="1"/>
</dbReference>
<dbReference type="PANTHER" id="PTHR24221:SF397">
    <property type="entry name" value="ABC TRANSPORTER, ATP-BINDING TRANSMEMBRANE PROTEIN"/>
    <property type="match status" value="1"/>
</dbReference>
<dbReference type="STRING" id="755172.HMPREF1863_00502"/>
<evidence type="ECO:0000256" key="6">
    <source>
        <dbReference type="ARBA" id="ARBA00023136"/>
    </source>
</evidence>
<dbReference type="Gene3D" id="1.20.1560.10">
    <property type="entry name" value="ABC transporter type 1, transmembrane domain"/>
    <property type="match status" value="1"/>
</dbReference>
<feature type="transmembrane region" description="Helical" evidence="7">
    <location>
        <begin position="56"/>
        <end position="75"/>
    </location>
</feature>
<evidence type="ECO:0000256" key="7">
    <source>
        <dbReference type="SAM" id="Phobius"/>
    </source>
</evidence>
<dbReference type="PANTHER" id="PTHR24221">
    <property type="entry name" value="ATP-BINDING CASSETTE SUB-FAMILY B"/>
    <property type="match status" value="1"/>
</dbReference>
<keyword evidence="4 10" id="KW-0067">ATP-binding</keyword>
<dbReference type="GO" id="GO:0140359">
    <property type="term" value="F:ABC-type transporter activity"/>
    <property type="evidence" value="ECO:0007669"/>
    <property type="project" value="InterPro"/>
</dbReference>
<evidence type="ECO:0000259" key="9">
    <source>
        <dbReference type="PROSITE" id="PS50929"/>
    </source>
</evidence>
<keyword evidence="5 7" id="KW-1133">Transmembrane helix</keyword>
<evidence type="ECO:0000313" key="11">
    <source>
        <dbReference type="Proteomes" id="UP000070442"/>
    </source>
</evidence>
<feature type="domain" description="ABC transporter" evidence="8">
    <location>
        <begin position="330"/>
        <end position="563"/>
    </location>
</feature>
<proteinExistence type="predicted"/>
<dbReference type="InterPro" id="IPR011527">
    <property type="entry name" value="ABC1_TM_dom"/>
</dbReference>
<evidence type="ECO:0000256" key="2">
    <source>
        <dbReference type="ARBA" id="ARBA00022692"/>
    </source>
</evidence>
<comment type="caution">
    <text evidence="10">The sequence shown here is derived from an EMBL/GenBank/DDBJ whole genome shotgun (WGS) entry which is preliminary data.</text>
</comment>
<evidence type="ECO:0000256" key="1">
    <source>
        <dbReference type="ARBA" id="ARBA00004651"/>
    </source>
</evidence>
<reference evidence="11" key="1">
    <citation type="submission" date="2016-01" db="EMBL/GenBank/DDBJ databases">
        <authorList>
            <person name="Mitreva M."/>
            <person name="Pepin K.H."/>
            <person name="Mihindukulasuriya K.A."/>
            <person name="Fulton R."/>
            <person name="Fronick C."/>
            <person name="O'Laughlin M."/>
            <person name="Miner T."/>
            <person name="Herter B."/>
            <person name="Rosa B.A."/>
            <person name="Cordes M."/>
            <person name="Tomlinson C."/>
            <person name="Wollam A."/>
            <person name="Palsikar V.B."/>
            <person name="Mardis E.R."/>
            <person name="Wilson R.K."/>
        </authorList>
    </citation>
    <scope>NUCLEOTIDE SEQUENCE [LARGE SCALE GENOMIC DNA]</scope>
    <source>
        <strain evidence="11">DNF00729</strain>
    </source>
</reference>
<evidence type="ECO:0000313" key="10">
    <source>
        <dbReference type="EMBL" id="KXB67315.1"/>
    </source>
</evidence>
<dbReference type="InterPro" id="IPR027417">
    <property type="entry name" value="P-loop_NTPase"/>
</dbReference>
<dbReference type="SUPFAM" id="SSF52540">
    <property type="entry name" value="P-loop containing nucleoside triphosphate hydrolases"/>
    <property type="match status" value="1"/>
</dbReference>
<dbReference type="InterPro" id="IPR036640">
    <property type="entry name" value="ABC1_TM_sf"/>
</dbReference>
<dbReference type="GO" id="GO:0034040">
    <property type="term" value="F:ATPase-coupled lipid transmembrane transporter activity"/>
    <property type="evidence" value="ECO:0007669"/>
    <property type="project" value="TreeGrafter"/>
</dbReference>
<dbReference type="Proteomes" id="UP000070442">
    <property type="component" value="Unassembled WGS sequence"/>
</dbReference>
<dbReference type="OrthoDB" id="9762778at2"/>
<dbReference type="SMART" id="SM00382">
    <property type="entry name" value="AAA"/>
    <property type="match status" value="1"/>
</dbReference>
<sequence length="572" mass="63912">MKEHFKKKFHVTEEGAQGLVRAVWASFIVNVIAMFPVMILMLLGQQILEGTFHSQTLYFALSLGICVILFIALLVEYERMYNATYKESANLRENLGKTLAKLPLAFFSKRNLSDLAQSIMSDVDTLEHAMSHAIPKIYGLYLFIPILGIMLLAGNVKLGLAVILPMTLRLLILVAFKGEGIKSNKKFFDQLRANAEDFQEAIELHQEIRSYHLTDEVQKDLDEKMDESEKIQMKTEGLTIVVMALSNLFSFISLGIVLYVGVGLLAKGEVSLLYVVGYVLAAMKLKDLIDLSSETALEIRYITPRVENIASIQDAPLQKGKDVDLRRVSIDVEDVHFGYGDNNVLDGVNFTARQGDVTALVGPSGCGKSTLLKLMSRLYDYDSGAIRIDDYDIQNVSTDSLFKKTSIVFQDVMLFNTSVMENIRIGRLDATDEEVKEAARMANCMDFIDDMPEGFDTAIGENGQELSGGQRQRLSIARAFLKDAPILILDEIASSLDVENERAIQQSLNHLIQNKTVVIISHRLKSVEKADKIVVLNKGKVEGEGKHDELLKTSPTYRNLIEKSEMAEAFVY</sequence>
<dbReference type="PROSITE" id="PS00211">
    <property type="entry name" value="ABC_TRANSPORTER_1"/>
    <property type="match status" value="1"/>
</dbReference>
<evidence type="ECO:0000259" key="8">
    <source>
        <dbReference type="PROSITE" id="PS50893"/>
    </source>
</evidence>
<accession>A0A134AI17</accession>
<dbReference type="FunFam" id="3.40.50.300:FF:001443">
    <property type="entry name" value="ABC transporter, ATP-binding protein"/>
    <property type="match status" value="1"/>
</dbReference>
<dbReference type="RefSeq" id="WP_068367027.1">
    <property type="nucleotide sequence ID" value="NZ_KQ960171.1"/>
</dbReference>
<dbReference type="PROSITE" id="PS50929">
    <property type="entry name" value="ABC_TM1F"/>
    <property type="match status" value="1"/>
</dbReference>